<gene>
    <name evidence="9" type="ORF">SAMN04488541_103129</name>
</gene>
<evidence type="ECO:0000259" key="7">
    <source>
        <dbReference type="Pfam" id="PF02687"/>
    </source>
</evidence>
<feature type="transmembrane region" description="Helical" evidence="6">
    <location>
        <begin position="267"/>
        <end position="291"/>
    </location>
</feature>
<accession>A0A1I2II98</accession>
<organism evidence="9 10">
    <name type="scientific">Thermoflexibacter ruber</name>
    <dbReference type="NCBI Taxonomy" id="1003"/>
    <lineage>
        <taxon>Bacteria</taxon>
        <taxon>Pseudomonadati</taxon>
        <taxon>Bacteroidota</taxon>
        <taxon>Cytophagia</taxon>
        <taxon>Cytophagales</taxon>
        <taxon>Thermoflexibacteraceae</taxon>
        <taxon>Thermoflexibacter</taxon>
    </lineage>
</organism>
<name>A0A1I2II98_9BACT</name>
<feature type="domain" description="MacB-like periplasmic core" evidence="8">
    <location>
        <begin position="30"/>
        <end position="235"/>
    </location>
</feature>
<keyword evidence="5 6" id="KW-0472">Membrane</keyword>
<feature type="domain" description="ABC3 transporter permease C-terminal" evidence="7">
    <location>
        <begin position="735"/>
        <end position="848"/>
    </location>
</feature>
<evidence type="ECO:0000256" key="2">
    <source>
        <dbReference type="ARBA" id="ARBA00022475"/>
    </source>
</evidence>
<keyword evidence="3 6" id="KW-0812">Transmembrane</keyword>
<keyword evidence="2" id="KW-1003">Cell membrane</keyword>
<dbReference type="PANTHER" id="PTHR30287:SF1">
    <property type="entry name" value="INNER MEMBRANE PROTEIN"/>
    <property type="match status" value="1"/>
</dbReference>
<comment type="subcellular location">
    <subcellularLocation>
        <location evidence="1">Cell membrane</location>
        <topology evidence="1">Multi-pass membrane protein</topology>
    </subcellularLocation>
</comment>
<dbReference type="AlphaFoldDB" id="A0A1I2II98"/>
<evidence type="ECO:0000259" key="8">
    <source>
        <dbReference type="Pfam" id="PF12704"/>
    </source>
</evidence>
<dbReference type="Proteomes" id="UP000199513">
    <property type="component" value="Unassembled WGS sequence"/>
</dbReference>
<feature type="transmembrane region" description="Helical" evidence="6">
    <location>
        <begin position="435"/>
        <end position="458"/>
    </location>
</feature>
<dbReference type="GO" id="GO:0005886">
    <property type="term" value="C:plasma membrane"/>
    <property type="evidence" value="ECO:0007669"/>
    <property type="project" value="UniProtKB-SubCell"/>
</dbReference>
<dbReference type="STRING" id="1003.SAMN04488541_103129"/>
<dbReference type="Pfam" id="PF12704">
    <property type="entry name" value="MacB_PCD"/>
    <property type="match status" value="1"/>
</dbReference>
<evidence type="ECO:0000313" key="9">
    <source>
        <dbReference type="EMBL" id="SFF40271.1"/>
    </source>
</evidence>
<sequence length="857" mass="95987">MQIVPNRKLNWSWLWRMALRDSRKSRSRLFLFTSSIVLGIAALVAINSFSENIQKDIDNQAKELLGADLVIRSNQAISDSAKLLIDSIGKTAIQKARESNFASMVFFPKSSGTRLVQVRALEGDFPFYGEIVTLPSQAGRTFKNAQKALVDHTLLLQFSAKTGDSVKIGKVTFGIEGDLQRVPGQSGIVATVAPPVYIPFQFLEQTGLVQKGSRINYVFYFAFQNGTDVKALIEKYKKQLEDAKLNYDTVESRKQSTGRAFENLNDFLNLVSFVALLLGCVGVASAVHVYIKEKIAIVAILRCLGVKGREAFLIYLLQIAAMGFIGSVIGAVLGSLIQVVMPLVFNDFLPVQVNYSLSWFSIFQGILIGLLVAILFALVPLLSIRNVSPLRTLRSSYEEVPINRDIWRWVTYLLITFFIYGFARLQINGWLQSFYFTLGLGGAFLLLTAFAQLIIWSVRKFFPTSWSYLWRQSLANLYRPNNQTLILVLSIGLGTALISTLYFIQSLLLSQVSFSARANQPNMVLFDIQTAQKEALKKMVASFDMPVIQDVPLVTMRLVEVNGKTAYQIKNDTLTPKEKRIPRWATDREYRVTYRDTLTDSETAIAGKWNRPVKSPSDTIFVSFADGFAKDMRVKIGDKLVFDVQGVKMPVVVGHLRKVDFNRIQTNFLVLFPSGVLENAPQFHILVTKVKSSEQSARFQQTLVQQFPNVSVVDLDLILKTVDEVLDKVSFAIQFMAFFSILTGLLVLVGSVIISRYQRMQESVLLRTLGASRKQVFLINLLEYFFLGSLASLSGLILALAASWALSYFAFEVAFSFDVMPAVIVFMLITSLTILIGLLNVRSVVNNPPLEVLRNEV</sequence>
<dbReference type="EMBL" id="FONY01000031">
    <property type="protein sequence ID" value="SFF40271.1"/>
    <property type="molecule type" value="Genomic_DNA"/>
</dbReference>
<dbReference type="InterPro" id="IPR025857">
    <property type="entry name" value="MacB_PCD"/>
</dbReference>
<feature type="transmembrane region" description="Helical" evidence="6">
    <location>
        <begin position="776"/>
        <end position="807"/>
    </location>
</feature>
<proteinExistence type="predicted"/>
<evidence type="ECO:0000256" key="1">
    <source>
        <dbReference type="ARBA" id="ARBA00004651"/>
    </source>
</evidence>
<feature type="transmembrane region" description="Helical" evidence="6">
    <location>
        <begin position="357"/>
        <end position="384"/>
    </location>
</feature>
<dbReference type="Pfam" id="PF02687">
    <property type="entry name" value="FtsX"/>
    <property type="match status" value="2"/>
</dbReference>
<feature type="transmembrane region" description="Helical" evidence="6">
    <location>
        <begin position="405"/>
        <end position="423"/>
    </location>
</feature>
<feature type="transmembrane region" description="Helical" evidence="6">
    <location>
        <begin position="312"/>
        <end position="337"/>
    </location>
</feature>
<protein>
    <submittedName>
        <fullName evidence="9">Putative ABC transport system permease protein</fullName>
    </submittedName>
</protein>
<dbReference type="RefSeq" id="WP_317039478.1">
    <property type="nucleotide sequence ID" value="NZ_FONY01000031.1"/>
</dbReference>
<feature type="domain" description="ABC3 transporter permease C-terminal" evidence="7">
    <location>
        <begin position="270"/>
        <end position="389"/>
    </location>
</feature>
<dbReference type="InterPro" id="IPR038766">
    <property type="entry name" value="Membrane_comp_ABC_pdt"/>
</dbReference>
<dbReference type="PANTHER" id="PTHR30287">
    <property type="entry name" value="MEMBRANE COMPONENT OF PREDICTED ABC SUPERFAMILY METABOLITE UPTAKE TRANSPORTER"/>
    <property type="match status" value="1"/>
</dbReference>
<dbReference type="InterPro" id="IPR003838">
    <property type="entry name" value="ABC3_permease_C"/>
</dbReference>
<feature type="transmembrane region" description="Helical" evidence="6">
    <location>
        <begin position="731"/>
        <end position="755"/>
    </location>
</feature>
<reference evidence="9 10" key="1">
    <citation type="submission" date="2016-10" db="EMBL/GenBank/DDBJ databases">
        <authorList>
            <person name="de Groot N.N."/>
        </authorList>
    </citation>
    <scope>NUCLEOTIDE SEQUENCE [LARGE SCALE GENOMIC DNA]</scope>
    <source>
        <strain>GEY</strain>
        <strain evidence="10">DSM 9560</strain>
    </source>
</reference>
<feature type="transmembrane region" description="Helical" evidence="6">
    <location>
        <begin position="819"/>
        <end position="841"/>
    </location>
</feature>
<evidence type="ECO:0000256" key="4">
    <source>
        <dbReference type="ARBA" id="ARBA00022989"/>
    </source>
</evidence>
<feature type="transmembrane region" description="Helical" evidence="6">
    <location>
        <begin position="485"/>
        <end position="504"/>
    </location>
</feature>
<evidence type="ECO:0000256" key="6">
    <source>
        <dbReference type="SAM" id="Phobius"/>
    </source>
</evidence>
<evidence type="ECO:0000256" key="5">
    <source>
        <dbReference type="ARBA" id="ARBA00023136"/>
    </source>
</evidence>
<evidence type="ECO:0000256" key="3">
    <source>
        <dbReference type="ARBA" id="ARBA00022692"/>
    </source>
</evidence>
<evidence type="ECO:0000313" key="10">
    <source>
        <dbReference type="Proteomes" id="UP000199513"/>
    </source>
</evidence>
<keyword evidence="10" id="KW-1185">Reference proteome</keyword>
<keyword evidence="4 6" id="KW-1133">Transmembrane helix</keyword>